<dbReference type="Proteomes" id="UP000504606">
    <property type="component" value="Unplaced"/>
</dbReference>
<keyword evidence="1" id="KW-1185">Reference proteome</keyword>
<evidence type="ECO:0000313" key="1">
    <source>
        <dbReference type="Proteomes" id="UP000504606"/>
    </source>
</evidence>
<accession>A0A9C6XVI3</accession>
<reference evidence="2" key="1">
    <citation type="submission" date="2025-08" db="UniProtKB">
        <authorList>
            <consortium name="RefSeq"/>
        </authorList>
    </citation>
    <scope>IDENTIFICATION</scope>
    <source>
        <tissue evidence="2">Whole organism</tissue>
    </source>
</reference>
<dbReference type="GeneID" id="127751919"/>
<dbReference type="KEGG" id="foc:127751919"/>
<dbReference type="RefSeq" id="XP_052132176.1">
    <property type="nucleotide sequence ID" value="XM_052276216.1"/>
</dbReference>
<proteinExistence type="predicted"/>
<evidence type="ECO:0000313" key="2">
    <source>
        <dbReference type="RefSeq" id="XP_052132176.1"/>
    </source>
</evidence>
<name>A0A9C6XVI3_FRAOC</name>
<protein>
    <submittedName>
        <fullName evidence="2">Uncharacterized protein LOC127751919</fullName>
    </submittedName>
</protein>
<gene>
    <name evidence="2" type="primary">LOC127751919</name>
</gene>
<dbReference type="AlphaFoldDB" id="A0A9C6XVI3"/>
<organism evidence="1 2">
    <name type="scientific">Frankliniella occidentalis</name>
    <name type="common">Western flower thrips</name>
    <name type="synonym">Euthrips occidentalis</name>
    <dbReference type="NCBI Taxonomy" id="133901"/>
    <lineage>
        <taxon>Eukaryota</taxon>
        <taxon>Metazoa</taxon>
        <taxon>Ecdysozoa</taxon>
        <taxon>Arthropoda</taxon>
        <taxon>Hexapoda</taxon>
        <taxon>Insecta</taxon>
        <taxon>Pterygota</taxon>
        <taxon>Neoptera</taxon>
        <taxon>Paraneoptera</taxon>
        <taxon>Thysanoptera</taxon>
        <taxon>Terebrantia</taxon>
        <taxon>Thripoidea</taxon>
        <taxon>Thripidae</taxon>
        <taxon>Frankliniella</taxon>
    </lineage>
</organism>
<sequence>MTPRDILDKYPHLKTPEMMICDYLLLEDLEMDILISNFNASCTLLSRHFELSAEAELAKAEILMGLHDHFLIKSLKKKIQPMLILKDEREAAPHLTSSSIQAPFIVILVKQDFCTGVKDIRSASLMMEGRLVNSLTNPKADQVAILLLAGYYSLNVEYPKVYADFMKSVERIVVNQLDRAASRCRKASWNQFLAMLQP</sequence>